<dbReference type="InterPro" id="IPR008258">
    <property type="entry name" value="Transglycosylase_SLT_dom_1"/>
</dbReference>
<gene>
    <name evidence="3" type="ORF">G5B42_04970</name>
</gene>
<comment type="caution">
    <text evidence="3">The sequence shown here is derived from an EMBL/GenBank/DDBJ whole genome shotgun (WGS) entry which is preliminary data.</text>
</comment>
<evidence type="ECO:0000256" key="1">
    <source>
        <dbReference type="ARBA" id="ARBA00007734"/>
    </source>
</evidence>
<evidence type="ECO:0000313" key="4">
    <source>
        <dbReference type="Proteomes" id="UP000657177"/>
    </source>
</evidence>
<accession>A0A8J6I0T5</accession>
<dbReference type="Gene3D" id="1.10.530.10">
    <property type="match status" value="1"/>
</dbReference>
<dbReference type="PROSITE" id="PS00922">
    <property type="entry name" value="TRANSGLYCOSYLASE"/>
    <property type="match status" value="1"/>
</dbReference>
<dbReference type="EMBL" id="JAAKDE010000009">
    <property type="protein sequence ID" value="MBA2132893.1"/>
    <property type="molecule type" value="Genomic_DNA"/>
</dbReference>
<dbReference type="PANTHER" id="PTHR37423">
    <property type="entry name" value="SOLUBLE LYTIC MUREIN TRANSGLYCOSYLASE-RELATED"/>
    <property type="match status" value="1"/>
</dbReference>
<reference evidence="3" key="1">
    <citation type="submission" date="2020-06" db="EMBL/GenBank/DDBJ databases">
        <title>Novel chitinolytic bacterium.</title>
        <authorList>
            <person name="Ungkulpasvich U."/>
            <person name="Kosugi A."/>
            <person name="Uke A."/>
        </authorList>
    </citation>
    <scope>NUCLEOTIDE SEQUENCE</scope>
    <source>
        <strain evidence="3">UUS1-1</strain>
    </source>
</reference>
<dbReference type="PANTHER" id="PTHR37423:SF5">
    <property type="entry name" value="SOLUBLE LYTIC MUREIN TRANSGLYCOSYLASE"/>
    <property type="match status" value="1"/>
</dbReference>
<dbReference type="GO" id="GO:0016020">
    <property type="term" value="C:membrane"/>
    <property type="evidence" value="ECO:0007669"/>
    <property type="project" value="InterPro"/>
</dbReference>
<proteinExistence type="inferred from homology"/>
<dbReference type="InterPro" id="IPR000189">
    <property type="entry name" value="Transglyc_AS"/>
</dbReference>
<dbReference type="GO" id="GO:0000270">
    <property type="term" value="P:peptidoglycan metabolic process"/>
    <property type="evidence" value="ECO:0007669"/>
    <property type="project" value="InterPro"/>
</dbReference>
<comment type="similarity">
    <text evidence="1">Belongs to the transglycosylase Slt family.</text>
</comment>
<dbReference type="SUPFAM" id="SSF53955">
    <property type="entry name" value="Lysozyme-like"/>
    <property type="match status" value="1"/>
</dbReference>
<organism evidence="3 4">
    <name type="scientific">Capillibacterium thermochitinicola</name>
    <dbReference type="NCBI Taxonomy" id="2699427"/>
    <lineage>
        <taxon>Bacteria</taxon>
        <taxon>Bacillati</taxon>
        <taxon>Bacillota</taxon>
        <taxon>Capillibacterium</taxon>
    </lineage>
</organism>
<keyword evidence="4" id="KW-1185">Reference proteome</keyword>
<sequence length="188" mass="21662">MFFVIRKRHLKLFLLLLLVLLGGVLHKPVGRLVFPFPFREEIERRAEYAGVDPQLVAALIYVESKFNPKARSTKGARGLMQIMPETAAWVSAQKGLDLQEEDLDRPEVNIPIGVWYLSYLFREFNGDRVLALAAYNAGGEKVKAWLASGAWSGRVNDLHSIPYLETRRYVAKIMRTYCVYRYLYNHRA</sequence>
<evidence type="ECO:0000259" key="2">
    <source>
        <dbReference type="Pfam" id="PF01464"/>
    </source>
</evidence>
<dbReference type="GO" id="GO:0008933">
    <property type="term" value="F:peptidoglycan lytic transglycosylase activity"/>
    <property type="evidence" value="ECO:0007669"/>
    <property type="project" value="InterPro"/>
</dbReference>
<feature type="domain" description="Transglycosylase SLT" evidence="2">
    <location>
        <begin position="43"/>
        <end position="150"/>
    </location>
</feature>
<dbReference type="InterPro" id="IPR023346">
    <property type="entry name" value="Lysozyme-like_dom_sf"/>
</dbReference>
<dbReference type="Pfam" id="PF01464">
    <property type="entry name" value="SLT"/>
    <property type="match status" value="1"/>
</dbReference>
<dbReference type="CDD" id="cd16896">
    <property type="entry name" value="LT_Slt70-like"/>
    <property type="match status" value="1"/>
</dbReference>
<evidence type="ECO:0000313" key="3">
    <source>
        <dbReference type="EMBL" id="MBA2132893.1"/>
    </source>
</evidence>
<protein>
    <submittedName>
        <fullName evidence="3">Lytic transglycosylase domain-containing protein</fullName>
    </submittedName>
</protein>
<dbReference type="Proteomes" id="UP000657177">
    <property type="component" value="Unassembled WGS sequence"/>
</dbReference>
<dbReference type="AlphaFoldDB" id="A0A8J6I0T5"/>
<name>A0A8J6I0T5_9FIRM</name>